<dbReference type="InterPro" id="IPR043754">
    <property type="entry name" value="DUF5700"/>
</dbReference>
<dbReference type="EMBL" id="CP001769">
    <property type="protein sequence ID" value="ADB39702.1"/>
    <property type="molecule type" value="Genomic_DNA"/>
</dbReference>
<dbReference type="HOGENOM" id="CLU_747840_0_0_10"/>
<dbReference type="Proteomes" id="UP000002028">
    <property type="component" value="Chromosome"/>
</dbReference>
<keyword evidence="3" id="KW-1185">Reference proteome</keyword>
<keyword evidence="1" id="KW-0732">Signal</keyword>
<gene>
    <name evidence="2" type="ordered locus">Slin_3700</name>
</gene>
<dbReference type="Pfam" id="PF18958">
    <property type="entry name" value="DUF5700"/>
    <property type="match status" value="1"/>
</dbReference>
<dbReference type="eggNOG" id="ENOG5032XQX">
    <property type="taxonomic scope" value="Bacteria"/>
</dbReference>
<protein>
    <recommendedName>
        <fullName evidence="4">DUF2268 domain-containing protein</fullName>
    </recommendedName>
</protein>
<accession>D2QBW7</accession>
<evidence type="ECO:0000313" key="3">
    <source>
        <dbReference type="Proteomes" id="UP000002028"/>
    </source>
</evidence>
<evidence type="ECO:0000313" key="2">
    <source>
        <dbReference type="EMBL" id="ADB39702.1"/>
    </source>
</evidence>
<sequence length="370" mass="41358">MKIPLLLLCWLWAINAPLVGQPLTAKASSAKITIQLDFESAKAITHLMSLTAVTSAQLDRVAKLYGNQQLIAKIAYNNKTNDETVFKQTLRELIETGTIKGEDPFYWQVVKTNLASTTKLIDQVETKGSFQDEVKALILPYCPPTNQVTARACFLAGGGSLGFTIGDDPTFNVALQQIGDDYEGLVYMVAHELYHTVQQVGQQSRKKEKLTGEPPKSIANAYMLLENLWSEGTATLVADFTKIKEPKSVAKRQQDEYEQNGQRSRQNFVLFESLLFSAYQDSTVSPSQLYNISFTTAFDQTGYHTGYRMAKEIEAHRGKAVLAALVNQSPIEFCRVYIRLYQEHPDKINIKFSAATEAIIAKLQPWTAKL</sequence>
<organism evidence="2 3">
    <name type="scientific">Spirosoma linguale (strain ATCC 33905 / DSM 74 / LMG 10896 / Claus 1)</name>
    <dbReference type="NCBI Taxonomy" id="504472"/>
    <lineage>
        <taxon>Bacteria</taxon>
        <taxon>Pseudomonadati</taxon>
        <taxon>Bacteroidota</taxon>
        <taxon>Cytophagia</taxon>
        <taxon>Cytophagales</taxon>
        <taxon>Cytophagaceae</taxon>
        <taxon>Spirosoma</taxon>
    </lineage>
</organism>
<feature type="chain" id="PRO_5003035175" description="DUF2268 domain-containing protein" evidence="1">
    <location>
        <begin position="21"/>
        <end position="370"/>
    </location>
</feature>
<evidence type="ECO:0008006" key="4">
    <source>
        <dbReference type="Google" id="ProtNLM"/>
    </source>
</evidence>
<dbReference type="RefSeq" id="WP_012928218.1">
    <property type="nucleotide sequence ID" value="NC_013730.1"/>
</dbReference>
<name>D2QBW7_SPILD</name>
<dbReference type="AlphaFoldDB" id="D2QBW7"/>
<reference evidence="2 3" key="1">
    <citation type="journal article" date="2010" name="Stand. Genomic Sci.">
        <title>Complete genome sequence of Spirosoma linguale type strain (1).</title>
        <authorList>
            <person name="Lail K."/>
            <person name="Sikorski J."/>
            <person name="Saunders E."/>
            <person name="Lapidus A."/>
            <person name="Glavina Del Rio T."/>
            <person name="Copeland A."/>
            <person name="Tice H."/>
            <person name="Cheng J.-F."/>
            <person name="Lucas S."/>
            <person name="Nolan M."/>
            <person name="Bruce D."/>
            <person name="Goodwin L."/>
            <person name="Pitluck S."/>
            <person name="Ivanova N."/>
            <person name="Mavromatis K."/>
            <person name="Ovchinnikova G."/>
            <person name="Pati A."/>
            <person name="Chen A."/>
            <person name="Palaniappan K."/>
            <person name="Land M."/>
            <person name="Hauser L."/>
            <person name="Chang Y.-J."/>
            <person name="Jeffries C.D."/>
            <person name="Chain P."/>
            <person name="Brettin T."/>
            <person name="Detter J.C."/>
            <person name="Schuetze A."/>
            <person name="Rohde M."/>
            <person name="Tindall B.J."/>
            <person name="Goeker M."/>
            <person name="Bristow J."/>
            <person name="Eisen J.A."/>
            <person name="Markowitz V."/>
            <person name="Hugenholtz P."/>
            <person name="Kyrpides N.C."/>
            <person name="Klenk H.-P."/>
            <person name="Chen F."/>
        </authorList>
    </citation>
    <scope>NUCLEOTIDE SEQUENCE [LARGE SCALE GENOMIC DNA]</scope>
    <source>
        <strain evidence="3">ATCC 33905 / DSM 74 / LMG 10896 / Claus 1</strain>
    </source>
</reference>
<feature type="signal peptide" evidence="1">
    <location>
        <begin position="1"/>
        <end position="20"/>
    </location>
</feature>
<evidence type="ECO:0000256" key="1">
    <source>
        <dbReference type="SAM" id="SignalP"/>
    </source>
</evidence>
<dbReference type="KEGG" id="sli:Slin_3700"/>
<proteinExistence type="predicted"/>